<dbReference type="InterPro" id="IPR036105">
    <property type="entry name" value="DiNase_FeMo-co_biosyn_sf"/>
</dbReference>
<sequence>MSDKVEIERIGFGIVADEDKSAYIFAHADRFLVFDLKNRKEVTFREYRPNPYGEICKEKYPKPSVIGDNPSDEEVEIYRKMAEILKDCKTVWGSNFGNYVYNALEAAGVNPILSDRDPQETIDSLIDARYLAGYRD</sequence>
<dbReference type="EMBL" id="LUTY01002617">
    <property type="protein sequence ID" value="OAD19908.1"/>
    <property type="molecule type" value="Genomic_DNA"/>
</dbReference>
<protein>
    <submittedName>
        <fullName evidence="1">Dinitrogenase iron-molybdenum cofactor biosynthesis domain protein</fullName>
    </submittedName>
</protein>
<name>A0A0A6P0P1_9GAMM</name>
<accession>A0A0A6P0P1</accession>
<proteinExistence type="predicted"/>
<comment type="caution">
    <text evidence="1">The sequence shown here is derived from an EMBL/GenBank/DDBJ whole genome shotgun (WGS) entry which is preliminary data.</text>
</comment>
<evidence type="ECO:0000313" key="1">
    <source>
        <dbReference type="EMBL" id="OAD19908.1"/>
    </source>
</evidence>
<dbReference type="SUPFAM" id="SSF53146">
    <property type="entry name" value="Nitrogenase accessory factor-like"/>
    <property type="match status" value="1"/>
</dbReference>
<reference evidence="1 2" key="1">
    <citation type="submission" date="2016-05" db="EMBL/GenBank/DDBJ databases">
        <title>Single-cell genome of chain-forming Candidatus Thiomargarita nelsonii and comparison to other large sulfur-oxidizing bacteria.</title>
        <authorList>
            <person name="Winkel M."/>
            <person name="Salman V."/>
            <person name="Woyke T."/>
            <person name="Schulz-Vogt H."/>
            <person name="Richter M."/>
            <person name="Flood B."/>
            <person name="Bailey J."/>
            <person name="Amann R."/>
            <person name="Mussmann M."/>
        </authorList>
    </citation>
    <scope>NUCLEOTIDE SEQUENCE [LARGE SCALE GENOMIC DNA]</scope>
    <source>
        <strain evidence="1 2">THI036</strain>
    </source>
</reference>
<evidence type="ECO:0000313" key="2">
    <source>
        <dbReference type="Proteomes" id="UP000076962"/>
    </source>
</evidence>
<organism evidence="1 2">
    <name type="scientific">Candidatus Thiomargarita nelsonii</name>
    <dbReference type="NCBI Taxonomy" id="1003181"/>
    <lineage>
        <taxon>Bacteria</taxon>
        <taxon>Pseudomonadati</taxon>
        <taxon>Pseudomonadota</taxon>
        <taxon>Gammaproteobacteria</taxon>
        <taxon>Thiotrichales</taxon>
        <taxon>Thiotrichaceae</taxon>
        <taxon>Thiomargarita</taxon>
    </lineage>
</organism>
<dbReference type="AlphaFoldDB" id="A0A0A6P0P1"/>
<keyword evidence="2" id="KW-1185">Reference proteome</keyword>
<dbReference type="Proteomes" id="UP000076962">
    <property type="component" value="Unassembled WGS sequence"/>
</dbReference>
<dbReference type="Gene3D" id="3.30.420.130">
    <property type="entry name" value="Dinitrogenase iron-molybdenum cofactor biosynthesis domain"/>
    <property type="match status" value="1"/>
</dbReference>
<gene>
    <name evidence="1" type="ORF">THIOM_004421</name>
</gene>